<feature type="region of interest" description="Disordered" evidence="1">
    <location>
        <begin position="156"/>
        <end position="194"/>
    </location>
</feature>
<feature type="compositionally biased region" description="Basic residues" evidence="1">
    <location>
        <begin position="185"/>
        <end position="194"/>
    </location>
</feature>
<dbReference type="RefSeq" id="WP_191728568.1">
    <property type="nucleotide sequence ID" value="NZ_JACSQJ010000002.1"/>
</dbReference>
<gene>
    <name evidence="2" type="ORF">H9645_04605</name>
</gene>
<evidence type="ECO:0000313" key="2">
    <source>
        <dbReference type="EMBL" id="MBD7987303.1"/>
    </source>
</evidence>
<keyword evidence="3" id="KW-1185">Reference proteome</keyword>
<dbReference type="EMBL" id="JACSQJ010000002">
    <property type="protein sequence ID" value="MBD7987303.1"/>
    <property type="molecule type" value="Genomic_DNA"/>
</dbReference>
<organism evidence="2 3">
    <name type="scientific">Luteimonas colneyensis</name>
    <dbReference type="NCBI Taxonomy" id="2762230"/>
    <lineage>
        <taxon>Bacteria</taxon>
        <taxon>Pseudomonadati</taxon>
        <taxon>Pseudomonadota</taxon>
        <taxon>Gammaproteobacteria</taxon>
        <taxon>Lysobacterales</taxon>
        <taxon>Lysobacteraceae</taxon>
        <taxon>Luteimonas</taxon>
    </lineage>
</organism>
<feature type="compositionally biased region" description="Low complexity" evidence="1">
    <location>
        <begin position="160"/>
        <end position="170"/>
    </location>
</feature>
<reference evidence="2 3" key="1">
    <citation type="submission" date="2020-08" db="EMBL/GenBank/DDBJ databases">
        <title>A Genomic Blueprint of the Chicken Gut Microbiome.</title>
        <authorList>
            <person name="Gilroy R."/>
            <person name="Ravi A."/>
            <person name="Getino M."/>
            <person name="Pursley I."/>
            <person name="Horton D.L."/>
            <person name="Alikhan N.-F."/>
            <person name="Baker D."/>
            <person name="Gharbi K."/>
            <person name="Hall N."/>
            <person name="Watson M."/>
            <person name="Adriaenssens E.M."/>
            <person name="Foster-Nyarko E."/>
            <person name="Jarju S."/>
            <person name="Secka A."/>
            <person name="Antonio M."/>
            <person name="Oren A."/>
            <person name="Chaudhuri R."/>
            <person name="La Ragione R.M."/>
            <person name="Hildebrand F."/>
            <person name="Pallen M.J."/>
        </authorList>
    </citation>
    <scope>NUCLEOTIDE SEQUENCE [LARGE SCALE GENOMIC DNA]</scope>
    <source>
        <strain evidence="2 3">Sa2BVA3</strain>
    </source>
</reference>
<dbReference type="Proteomes" id="UP000647183">
    <property type="component" value="Unassembled WGS sequence"/>
</dbReference>
<protein>
    <submittedName>
        <fullName evidence="2">Uncharacterized protein</fullName>
    </submittedName>
</protein>
<evidence type="ECO:0000313" key="3">
    <source>
        <dbReference type="Proteomes" id="UP000647183"/>
    </source>
</evidence>
<name>A0ABR8UGZ8_9GAMM</name>
<evidence type="ECO:0000256" key="1">
    <source>
        <dbReference type="SAM" id="MobiDB-lite"/>
    </source>
</evidence>
<sequence>MAKAPTSQRPGDASFDWALRDRSEAAGAVAEPAPLTGTQALHEGFVASMRDSGLDREEQEFLGAYFEDVVQQAAARAESGEPGMASLERSDWLQAVEVLKQAGALDDSQAGELVRKLDDALQPMRTRNVQLAMEFSRRYAEDGEQALAWYREQVSKADAAEASPASPLPAGQDVPHGLNMITTSRSRRLRGPPR</sequence>
<accession>A0ABR8UGZ8</accession>
<proteinExistence type="predicted"/>
<comment type="caution">
    <text evidence="2">The sequence shown here is derived from an EMBL/GenBank/DDBJ whole genome shotgun (WGS) entry which is preliminary data.</text>
</comment>